<keyword evidence="3" id="KW-0808">Transferase</keyword>
<name>A0A7S3EQJ1_9EUKA</name>
<dbReference type="GO" id="GO:0070733">
    <property type="term" value="F:AMPylase activity"/>
    <property type="evidence" value="ECO:0007669"/>
    <property type="project" value="TreeGrafter"/>
</dbReference>
<dbReference type="AlphaFoldDB" id="A0A7S3EQJ1"/>
<reference evidence="10" key="1">
    <citation type="submission" date="2021-01" db="EMBL/GenBank/DDBJ databases">
        <authorList>
            <person name="Corre E."/>
            <person name="Pelletier E."/>
            <person name="Niang G."/>
            <person name="Scheremetjew M."/>
            <person name="Finn R."/>
            <person name="Kale V."/>
            <person name="Holt S."/>
            <person name="Cochrane G."/>
            <person name="Meng A."/>
            <person name="Brown T."/>
            <person name="Cohen L."/>
        </authorList>
    </citation>
    <scope>NUCLEOTIDE SEQUENCE</scope>
    <source>
        <strain evidence="10">CCMP281</strain>
    </source>
</reference>
<keyword evidence="8" id="KW-0460">Magnesium</keyword>
<organism evidence="10">
    <name type="scientific">Haptolina ericina</name>
    <dbReference type="NCBI Taxonomy" id="156174"/>
    <lineage>
        <taxon>Eukaryota</taxon>
        <taxon>Haptista</taxon>
        <taxon>Haptophyta</taxon>
        <taxon>Prymnesiophyceae</taxon>
        <taxon>Prymnesiales</taxon>
        <taxon>Prymnesiaceae</taxon>
        <taxon>Haptolina</taxon>
    </lineage>
</organism>
<dbReference type="PANTHER" id="PTHR32057:SF14">
    <property type="entry name" value="PROTEIN ADENYLYLTRANSFERASE SELO, MITOCHONDRIAL"/>
    <property type="match status" value="1"/>
</dbReference>
<keyword evidence="7" id="KW-0067">ATP-binding</keyword>
<keyword evidence="4" id="KW-0548">Nucleotidyltransferase</keyword>
<dbReference type="GO" id="GO:0009534">
    <property type="term" value="C:chloroplast thylakoid"/>
    <property type="evidence" value="ECO:0007669"/>
    <property type="project" value="TreeGrafter"/>
</dbReference>
<dbReference type="EMBL" id="HBHX01004258">
    <property type="protein sequence ID" value="CAE0100955.1"/>
    <property type="molecule type" value="Transcribed_RNA"/>
</dbReference>
<comment type="cofactor">
    <cofactor evidence="1">
        <name>Mg(2+)</name>
        <dbReference type="ChEBI" id="CHEBI:18420"/>
    </cofactor>
</comment>
<dbReference type="GO" id="GO:0005524">
    <property type="term" value="F:ATP binding"/>
    <property type="evidence" value="ECO:0007669"/>
    <property type="project" value="UniProtKB-KW"/>
</dbReference>
<proteinExistence type="inferred from homology"/>
<gene>
    <name evidence="10" type="ORF">HERI1096_LOCUS2352</name>
</gene>
<dbReference type="Pfam" id="PF02696">
    <property type="entry name" value="SelO"/>
    <property type="match status" value="1"/>
</dbReference>
<evidence type="ECO:0000256" key="4">
    <source>
        <dbReference type="ARBA" id="ARBA00022695"/>
    </source>
</evidence>
<evidence type="ECO:0000256" key="8">
    <source>
        <dbReference type="ARBA" id="ARBA00022842"/>
    </source>
</evidence>
<dbReference type="GO" id="GO:0046872">
    <property type="term" value="F:metal ion binding"/>
    <property type="evidence" value="ECO:0007669"/>
    <property type="project" value="UniProtKB-KW"/>
</dbReference>
<evidence type="ECO:0000256" key="2">
    <source>
        <dbReference type="ARBA" id="ARBA00009747"/>
    </source>
</evidence>
<dbReference type="PANTHER" id="PTHR32057">
    <property type="entry name" value="PROTEIN ADENYLYLTRANSFERASE SELO, MITOCHONDRIAL"/>
    <property type="match status" value="1"/>
</dbReference>
<dbReference type="InterPro" id="IPR003846">
    <property type="entry name" value="SelO"/>
</dbReference>
<protein>
    <recommendedName>
        <fullName evidence="9">Selenoprotein O</fullName>
    </recommendedName>
</protein>
<keyword evidence="5" id="KW-0479">Metal-binding</keyword>
<evidence type="ECO:0000256" key="3">
    <source>
        <dbReference type="ARBA" id="ARBA00022679"/>
    </source>
</evidence>
<evidence type="ECO:0000256" key="9">
    <source>
        <dbReference type="ARBA" id="ARBA00031547"/>
    </source>
</evidence>
<evidence type="ECO:0000256" key="6">
    <source>
        <dbReference type="ARBA" id="ARBA00022741"/>
    </source>
</evidence>
<evidence type="ECO:0000313" key="10">
    <source>
        <dbReference type="EMBL" id="CAE0100955.1"/>
    </source>
</evidence>
<evidence type="ECO:0000256" key="5">
    <source>
        <dbReference type="ARBA" id="ARBA00022723"/>
    </source>
</evidence>
<comment type="similarity">
    <text evidence="2">Belongs to the SELO family.</text>
</comment>
<keyword evidence="6" id="KW-0547">Nucleotide-binding</keyword>
<accession>A0A7S3EQJ1</accession>
<evidence type="ECO:0000256" key="7">
    <source>
        <dbReference type="ARBA" id="ARBA00022840"/>
    </source>
</evidence>
<sequence length="276" mass="30893">MNSDNSALVGLTLDYGPFAFMEKYVPLYNPWVGGGVPYSFGRQPQAAAINLAGLSNAFIELLRIACEEEGMEEAVMEVKTKEMKQCVSGVFVDTFHQAHDENCRRKLGVAEWDDDARDLWADLLRMMVSSCGEGMDFTGFFRSLSRPPPPAGADATADAVLQLLQPAALQDTGAWPADHLVEWSAWTARYWERVAADGVPEAERLAEMRRNNPKFIMRNWMMAEAYDAAETGDFSVVRQLQLVLSAPYDEQGGEYERYAQPTPQWARERPGLAYMS</sequence>
<evidence type="ECO:0000256" key="1">
    <source>
        <dbReference type="ARBA" id="ARBA00001946"/>
    </source>
</evidence>